<sequence length="70" mass="8015">MSEESKNLKYVAKPETISSLASLYGLSRTTLRKNLKKLQLLPKLKNDGRYLFTIKEVQLIIEHLGEPEKA</sequence>
<organism evidence="1">
    <name type="scientific">bioreactor metagenome</name>
    <dbReference type="NCBI Taxonomy" id="1076179"/>
    <lineage>
        <taxon>unclassified sequences</taxon>
        <taxon>metagenomes</taxon>
        <taxon>ecological metagenomes</taxon>
    </lineage>
</organism>
<gene>
    <name evidence="1" type="ORF">SDC9_80174</name>
</gene>
<evidence type="ECO:0000313" key="1">
    <source>
        <dbReference type="EMBL" id="MPM33597.1"/>
    </source>
</evidence>
<protein>
    <recommendedName>
        <fullName evidence="2">HTH merR-type domain-containing protein</fullName>
    </recommendedName>
</protein>
<evidence type="ECO:0008006" key="2">
    <source>
        <dbReference type="Google" id="ProtNLM"/>
    </source>
</evidence>
<accession>A0A644YZ04</accession>
<proteinExistence type="predicted"/>
<comment type="caution">
    <text evidence="1">The sequence shown here is derived from an EMBL/GenBank/DDBJ whole genome shotgun (WGS) entry which is preliminary data.</text>
</comment>
<reference evidence="1" key="1">
    <citation type="submission" date="2019-08" db="EMBL/GenBank/DDBJ databases">
        <authorList>
            <person name="Kucharzyk K."/>
            <person name="Murdoch R.W."/>
            <person name="Higgins S."/>
            <person name="Loffler F."/>
        </authorList>
    </citation>
    <scope>NUCLEOTIDE SEQUENCE</scope>
</reference>
<dbReference type="EMBL" id="VSSQ01006705">
    <property type="protein sequence ID" value="MPM33597.1"/>
    <property type="molecule type" value="Genomic_DNA"/>
</dbReference>
<dbReference type="AlphaFoldDB" id="A0A644YZ04"/>
<name>A0A644YZ04_9ZZZZ</name>